<protein>
    <submittedName>
        <fullName evidence="6">Uncharacterized protein LOC111307618</fullName>
    </submittedName>
</protein>
<feature type="compositionally biased region" description="Acidic residues" evidence="1">
    <location>
        <begin position="348"/>
        <end position="358"/>
    </location>
</feature>
<evidence type="ECO:0000313" key="5">
    <source>
        <dbReference type="Proteomes" id="UP000515121"/>
    </source>
</evidence>
<keyword evidence="3" id="KW-0732">Signal</keyword>
<feature type="chain" id="PRO_5028303499" evidence="3">
    <location>
        <begin position="23"/>
        <end position="394"/>
    </location>
</feature>
<feature type="domain" description="DUF7356" evidence="4">
    <location>
        <begin position="176"/>
        <end position="273"/>
    </location>
</feature>
<evidence type="ECO:0000256" key="1">
    <source>
        <dbReference type="SAM" id="MobiDB-lite"/>
    </source>
</evidence>
<keyword evidence="2" id="KW-0472">Membrane</keyword>
<feature type="compositionally biased region" description="Basic and acidic residues" evidence="1">
    <location>
        <begin position="62"/>
        <end position="72"/>
    </location>
</feature>
<evidence type="ECO:0000256" key="3">
    <source>
        <dbReference type="SAM" id="SignalP"/>
    </source>
</evidence>
<dbReference type="RefSeq" id="XP_022761397.1">
    <property type="nucleotide sequence ID" value="XM_022905662.1"/>
</dbReference>
<keyword evidence="2" id="KW-1133">Transmembrane helix</keyword>
<name>A0A6P6A9A9_DURZI</name>
<dbReference type="AlphaFoldDB" id="A0A6P6A9A9"/>
<feature type="compositionally biased region" description="Basic and acidic residues" evidence="1">
    <location>
        <begin position="89"/>
        <end position="112"/>
    </location>
</feature>
<feature type="compositionally biased region" description="Polar residues" evidence="1">
    <location>
        <begin position="373"/>
        <end position="382"/>
    </location>
</feature>
<feature type="signal peptide" evidence="3">
    <location>
        <begin position="1"/>
        <end position="22"/>
    </location>
</feature>
<dbReference type="KEGG" id="dzi:111307618"/>
<feature type="region of interest" description="Disordered" evidence="1">
    <location>
        <begin position="38"/>
        <end position="178"/>
    </location>
</feature>
<dbReference type="OrthoDB" id="785602at2759"/>
<dbReference type="Pfam" id="PF24053">
    <property type="entry name" value="DUF7356"/>
    <property type="match status" value="1"/>
</dbReference>
<reference evidence="6" key="1">
    <citation type="submission" date="2025-08" db="UniProtKB">
        <authorList>
            <consortium name="RefSeq"/>
        </authorList>
    </citation>
    <scope>IDENTIFICATION</scope>
    <source>
        <tissue evidence="6">Fruit stalk</tissue>
    </source>
</reference>
<keyword evidence="2" id="KW-0812">Transmembrane</keyword>
<evidence type="ECO:0000313" key="6">
    <source>
        <dbReference type="RefSeq" id="XP_022761397.1"/>
    </source>
</evidence>
<keyword evidence="5" id="KW-1185">Reference proteome</keyword>
<proteinExistence type="predicted"/>
<organism evidence="5 6">
    <name type="scientific">Durio zibethinus</name>
    <name type="common">Durian</name>
    <dbReference type="NCBI Taxonomy" id="66656"/>
    <lineage>
        <taxon>Eukaryota</taxon>
        <taxon>Viridiplantae</taxon>
        <taxon>Streptophyta</taxon>
        <taxon>Embryophyta</taxon>
        <taxon>Tracheophyta</taxon>
        <taxon>Spermatophyta</taxon>
        <taxon>Magnoliopsida</taxon>
        <taxon>eudicotyledons</taxon>
        <taxon>Gunneridae</taxon>
        <taxon>Pentapetalae</taxon>
        <taxon>rosids</taxon>
        <taxon>malvids</taxon>
        <taxon>Malvales</taxon>
        <taxon>Malvaceae</taxon>
        <taxon>Helicteroideae</taxon>
        <taxon>Durio</taxon>
    </lineage>
</organism>
<sequence>MDRNAITTAILLFLIVADVSNALSSFWKLRYLADESPTKNNTAAATPPSSPSPIPLSVSDVNKSDPKPDGSSKLDPNSSNKTDSVIPPPDDKKDPKPSDKPEKVNPSPEKEIGNGNNSSSTSNSTNDKPMEDNKEKKKKIDSGKDPNSTEKGADAKEDQNKKKKKTNGDESDSNLGTETCDGVANKCTDGNSLIACIKGFGTGSKELVVLVHNGGEKTLKVNLASPSVESFRKGLKVPKHGTERINISSTDVKSSELVLSAGNGNCVLHLNPLVSEGNFFLNLPSYDKLVTPVNGAYFLIVTVVIFGGSWACCMFRKRRRHDGIPYQELEMGLPESMAAAEVETAEGWDQGWDDDWDEDKAVKSPVGRHAANISANGLTARSSNRDGWENDWDD</sequence>
<dbReference type="GeneID" id="111307618"/>
<accession>A0A6P6A9A9</accession>
<feature type="compositionally biased region" description="Polar residues" evidence="1">
    <location>
        <begin position="74"/>
        <end position="83"/>
    </location>
</feature>
<evidence type="ECO:0000259" key="4">
    <source>
        <dbReference type="Pfam" id="PF24053"/>
    </source>
</evidence>
<feature type="transmembrane region" description="Helical" evidence="2">
    <location>
        <begin position="295"/>
        <end position="315"/>
    </location>
</feature>
<feature type="compositionally biased region" description="Basic and acidic residues" evidence="1">
    <location>
        <begin position="128"/>
        <end position="160"/>
    </location>
</feature>
<evidence type="ECO:0000256" key="2">
    <source>
        <dbReference type="SAM" id="Phobius"/>
    </source>
</evidence>
<dbReference type="PANTHER" id="PTHR34200">
    <property type="entry name" value="DENTIN SIALOPHOSPHOPROTEIN-LIKE ISOFORM X1"/>
    <property type="match status" value="1"/>
</dbReference>
<gene>
    <name evidence="6" type="primary">LOC111307618</name>
</gene>
<dbReference type="Proteomes" id="UP000515121">
    <property type="component" value="Unplaced"/>
</dbReference>
<dbReference type="PANTHER" id="PTHR34200:SF2">
    <property type="entry name" value="TRANSMEMBRANE PROTEIN"/>
    <property type="match status" value="1"/>
</dbReference>
<feature type="region of interest" description="Disordered" evidence="1">
    <location>
        <begin position="348"/>
        <end position="394"/>
    </location>
</feature>
<dbReference type="InterPro" id="IPR055780">
    <property type="entry name" value="DUF7356"/>
</dbReference>
<feature type="compositionally biased region" description="Low complexity" evidence="1">
    <location>
        <begin position="113"/>
        <end position="127"/>
    </location>
</feature>